<evidence type="ECO:0000313" key="2">
    <source>
        <dbReference type="EMBL" id="PNU19115.1"/>
    </source>
</evidence>
<accession>A0A2K2H718</accession>
<comment type="caution">
    <text evidence="2">The sequence shown here is derived from an EMBL/GenBank/DDBJ whole genome shotgun (WGS) entry which is preliminary data.</text>
</comment>
<sequence length="90" mass="9714">MYLIPLTQIESVELVIHALRAAGGQADCSTCPAHKVCMQQCLSIADAVQRMLGEDSLPNLDAELEPEKEPEPPTDPPPDPSAGSHLKRIK</sequence>
<dbReference type="Proteomes" id="UP000236340">
    <property type="component" value="Unassembled WGS sequence"/>
</dbReference>
<gene>
    <name evidence="2" type="ORF">C2E25_14045</name>
</gene>
<organism evidence="2 3">
    <name type="scientific">Geothermobacter hydrogeniphilus</name>
    <dbReference type="NCBI Taxonomy" id="1969733"/>
    <lineage>
        <taxon>Bacteria</taxon>
        <taxon>Pseudomonadati</taxon>
        <taxon>Thermodesulfobacteriota</taxon>
        <taxon>Desulfuromonadia</taxon>
        <taxon>Desulfuromonadales</taxon>
        <taxon>Geothermobacteraceae</taxon>
        <taxon>Geothermobacter</taxon>
    </lineage>
</organism>
<evidence type="ECO:0000313" key="3">
    <source>
        <dbReference type="Proteomes" id="UP000236340"/>
    </source>
</evidence>
<dbReference type="AlphaFoldDB" id="A0A2K2H718"/>
<proteinExistence type="predicted"/>
<evidence type="ECO:0000256" key="1">
    <source>
        <dbReference type="SAM" id="MobiDB-lite"/>
    </source>
</evidence>
<dbReference type="RefSeq" id="WP_103116360.1">
    <property type="nucleotide sequence ID" value="NZ_PPFX01000039.1"/>
</dbReference>
<protein>
    <recommendedName>
        <fullName evidence="4">Radical SAM additional 4Fe4S-binding SPASM domain-containing protein</fullName>
    </recommendedName>
</protein>
<dbReference type="OrthoDB" id="5387761at2"/>
<name>A0A2K2H718_9BACT</name>
<evidence type="ECO:0008006" key="4">
    <source>
        <dbReference type="Google" id="ProtNLM"/>
    </source>
</evidence>
<reference evidence="2 3" key="1">
    <citation type="journal article" date="2018" name="Genome Announc.">
        <title>Genome Sequence of Geothermobacter sp. HR-1 Iron Reducer from the Loihi Seamount.</title>
        <authorList>
            <person name="Smith H."/>
            <person name="Abuyen K."/>
            <person name="Tremblay J."/>
            <person name="Savalia P."/>
            <person name="Perez-Rodriguez I."/>
            <person name="Emerson D."/>
            <person name="Tully B."/>
            <person name="Amend J."/>
        </authorList>
    </citation>
    <scope>NUCLEOTIDE SEQUENCE [LARGE SCALE GENOMIC DNA]</scope>
    <source>
        <strain evidence="2 3">HR-1</strain>
    </source>
</reference>
<feature type="region of interest" description="Disordered" evidence="1">
    <location>
        <begin position="54"/>
        <end position="90"/>
    </location>
</feature>
<dbReference type="EMBL" id="PPFX01000039">
    <property type="protein sequence ID" value="PNU19115.1"/>
    <property type="molecule type" value="Genomic_DNA"/>
</dbReference>